<dbReference type="AlphaFoldDB" id="A0A914XGW0"/>
<reference evidence="3" key="1">
    <citation type="submission" date="2022-11" db="UniProtKB">
        <authorList>
            <consortium name="WormBaseParasite"/>
        </authorList>
    </citation>
    <scope>IDENTIFICATION</scope>
</reference>
<proteinExistence type="predicted"/>
<dbReference type="Proteomes" id="UP000887566">
    <property type="component" value="Unplaced"/>
</dbReference>
<evidence type="ECO:0000313" key="3">
    <source>
        <dbReference type="WBParaSite" id="PSAMB.scaffold855size40137.g9417.t1"/>
    </source>
</evidence>
<accession>A0A914XGW0</accession>
<dbReference type="WBParaSite" id="PSAMB.scaffold855size40137.g9417.t1">
    <property type="protein sequence ID" value="PSAMB.scaffold855size40137.g9417.t1"/>
    <property type="gene ID" value="PSAMB.scaffold855size40137.g9417"/>
</dbReference>
<evidence type="ECO:0000256" key="1">
    <source>
        <dbReference type="SAM" id="MobiDB-lite"/>
    </source>
</evidence>
<organism evidence="2 3">
    <name type="scientific">Plectus sambesii</name>
    <dbReference type="NCBI Taxonomy" id="2011161"/>
    <lineage>
        <taxon>Eukaryota</taxon>
        <taxon>Metazoa</taxon>
        <taxon>Ecdysozoa</taxon>
        <taxon>Nematoda</taxon>
        <taxon>Chromadorea</taxon>
        <taxon>Plectida</taxon>
        <taxon>Plectina</taxon>
        <taxon>Plectoidea</taxon>
        <taxon>Plectidae</taxon>
        <taxon>Plectus</taxon>
    </lineage>
</organism>
<sequence>MMSSEDDDDSSTIYLGVGAFVSGSRNLADWNWCDTKACGRDGGQAKHPITIDMSGASLSGGDENCGEMQKKDRKLRKYET</sequence>
<feature type="compositionally biased region" description="Basic residues" evidence="1">
    <location>
        <begin position="71"/>
        <end position="80"/>
    </location>
</feature>
<evidence type="ECO:0000313" key="2">
    <source>
        <dbReference type="Proteomes" id="UP000887566"/>
    </source>
</evidence>
<name>A0A914XGW0_9BILA</name>
<protein>
    <submittedName>
        <fullName evidence="3">Uncharacterized protein</fullName>
    </submittedName>
</protein>
<keyword evidence="2" id="KW-1185">Reference proteome</keyword>
<feature type="region of interest" description="Disordered" evidence="1">
    <location>
        <begin position="53"/>
        <end position="80"/>
    </location>
</feature>